<keyword evidence="1" id="KW-0472">Membrane</keyword>
<keyword evidence="1" id="KW-0812">Transmembrane</keyword>
<accession>A0A0F9Z6B4</accession>
<feature type="transmembrane region" description="Helical" evidence="1">
    <location>
        <begin position="20"/>
        <end position="47"/>
    </location>
</feature>
<comment type="caution">
    <text evidence="2">The sequence shown here is derived from an EMBL/GenBank/DDBJ whole genome shotgun (WGS) entry which is preliminary data.</text>
</comment>
<sequence length="165" mass="17911">MLELYASFELTAFSTAIRELWWVFPTILVFHSLSMGLMAGIGVVCALRALGFARQIPPPMLRKFQPLLWFGLGVAATSGLLLLAGYPAKALTNPLFFIKLLMLAAAIGLTLRLTAPAQRLPARGKSPARLLALFTIALWFGVIASGRFLAYTHSILLASWLVGVP</sequence>
<gene>
    <name evidence="2" type="ORF">LCGC14_0008860</name>
</gene>
<feature type="transmembrane region" description="Helical" evidence="1">
    <location>
        <begin position="127"/>
        <end position="150"/>
    </location>
</feature>
<name>A0A0F9Z6B4_9ZZZZ</name>
<organism evidence="2">
    <name type="scientific">marine sediment metagenome</name>
    <dbReference type="NCBI Taxonomy" id="412755"/>
    <lineage>
        <taxon>unclassified sequences</taxon>
        <taxon>metagenomes</taxon>
        <taxon>ecological metagenomes</taxon>
    </lineage>
</organism>
<evidence type="ECO:0008006" key="3">
    <source>
        <dbReference type="Google" id="ProtNLM"/>
    </source>
</evidence>
<dbReference type="AlphaFoldDB" id="A0A0F9Z6B4"/>
<protein>
    <recommendedName>
        <fullName evidence="3">Copper resistance protein D domain-containing protein</fullName>
    </recommendedName>
</protein>
<evidence type="ECO:0000256" key="1">
    <source>
        <dbReference type="SAM" id="Phobius"/>
    </source>
</evidence>
<reference evidence="2" key="1">
    <citation type="journal article" date="2015" name="Nature">
        <title>Complex archaea that bridge the gap between prokaryotes and eukaryotes.</title>
        <authorList>
            <person name="Spang A."/>
            <person name="Saw J.H."/>
            <person name="Jorgensen S.L."/>
            <person name="Zaremba-Niedzwiedzka K."/>
            <person name="Martijn J."/>
            <person name="Lind A.E."/>
            <person name="van Eijk R."/>
            <person name="Schleper C."/>
            <person name="Guy L."/>
            <person name="Ettema T.J."/>
        </authorList>
    </citation>
    <scope>NUCLEOTIDE SEQUENCE</scope>
</reference>
<dbReference type="EMBL" id="LAZR01000001">
    <property type="protein sequence ID" value="KKO12869.1"/>
    <property type="molecule type" value="Genomic_DNA"/>
</dbReference>
<feature type="transmembrane region" description="Helical" evidence="1">
    <location>
        <begin position="94"/>
        <end position="115"/>
    </location>
</feature>
<evidence type="ECO:0000313" key="2">
    <source>
        <dbReference type="EMBL" id="KKO12869.1"/>
    </source>
</evidence>
<proteinExistence type="predicted"/>
<feature type="transmembrane region" description="Helical" evidence="1">
    <location>
        <begin position="67"/>
        <end position="88"/>
    </location>
</feature>
<keyword evidence="1" id="KW-1133">Transmembrane helix</keyword>